<name>X1DJ27_9ZZZZ</name>
<dbReference type="PANTHER" id="PTHR11668">
    <property type="entry name" value="SERINE/THREONINE PROTEIN PHOSPHATASE"/>
    <property type="match status" value="1"/>
</dbReference>
<dbReference type="InterPro" id="IPR004843">
    <property type="entry name" value="Calcineurin-like_PHP"/>
</dbReference>
<organism evidence="2">
    <name type="scientific">marine sediment metagenome</name>
    <dbReference type="NCBI Taxonomy" id="412755"/>
    <lineage>
        <taxon>unclassified sequences</taxon>
        <taxon>metagenomes</taxon>
        <taxon>ecological metagenomes</taxon>
    </lineage>
</organism>
<protein>
    <recommendedName>
        <fullName evidence="1">Serine/threonine specific protein phosphatases domain-containing protein</fullName>
    </recommendedName>
</protein>
<evidence type="ECO:0000313" key="2">
    <source>
        <dbReference type="EMBL" id="GAH08295.1"/>
    </source>
</evidence>
<feature type="non-terminal residue" evidence="2">
    <location>
        <position position="256"/>
    </location>
</feature>
<dbReference type="PANTHER" id="PTHR11668:SF496">
    <property type="entry name" value="SERINE_THREONINE-PROTEIN PHOSPHATASE"/>
    <property type="match status" value="1"/>
</dbReference>
<dbReference type="Pfam" id="PF00149">
    <property type="entry name" value="Metallophos"/>
    <property type="match status" value="1"/>
</dbReference>
<evidence type="ECO:0000259" key="1">
    <source>
        <dbReference type="SMART" id="SM00156"/>
    </source>
</evidence>
<dbReference type="PRINTS" id="PR00114">
    <property type="entry name" value="STPHPHTASE"/>
</dbReference>
<dbReference type="InterPro" id="IPR050341">
    <property type="entry name" value="PP1_catalytic_subunit"/>
</dbReference>
<reference evidence="2" key="1">
    <citation type="journal article" date="2014" name="Front. Microbiol.">
        <title>High frequency of phylogenetically diverse reductive dehalogenase-homologous genes in deep subseafloor sedimentary metagenomes.</title>
        <authorList>
            <person name="Kawai M."/>
            <person name="Futagami T."/>
            <person name="Toyoda A."/>
            <person name="Takaki Y."/>
            <person name="Nishi S."/>
            <person name="Hori S."/>
            <person name="Arai W."/>
            <person name="Tsubouchi T."/>
            <person name="Morono Y."/>
            <person name="Uchiyama I."/>
            <person name="Ito T."/>
            <person name="Fujiyama A."/>
            <person name="Inagaki F."/>
            <person name="Takami H."/>
        </authorList>
    </citation>
    <scope>NUCLEOTIDE SEQUENCE</scope>
    <source>
        <strain evidence="2">Expedition CK06-06</strain>
    </source>
</reference>
<dbReference type="AlphaFoldDB" id="X1DJ27"/>
<accession>X1DJ27</accession>
<dbReference type="GO" id="GO:0016787">
    <property type="term" value="F:hydrolase activity"/>
    <property type="evidence" value="ECO:0007669"/>
    <property type="project" value="InterPro"/>
</dbReference>
<feature type="domain" description="Serine/threonine specific protein phosphatases" evidence="1">
    <location>
        <begin position="1"/>
        <end position="252"/>
    </location>
</feature>
<dbReference type="Gene3D" id="3.60.21.10">
    <property type="match status" value="1"/>
</dbReference>
<dbReference type="SUPFAM" id="SSF56300">
    <property type="entry name" value="Metallo-dependent phosphatases"/>
    <property type="match status" value="1"/>
</dbReference>
<dbReference type="SMART" id="SM00156">
    <property type="entry name" value="PP2Ac"/>
    <property type="match status" value="1"/>
</dbReference>
<dbReference type="InterPro" id="IPR006186">
    <property type="entry name" value="Ser/Thr-sp_prot-phosphatase"/>
</dbReference>
<comment type="caution">
    <text evidence="2">The sequence shown here is derived from an EMBL/GenBank/DDBJ whole genome shotgun (WGS) entry which is preliminary data.</text>
</comment>
<dbReference type="InterPro" id="IPR029052">
    <property type="entry name" value="Metallo-depent_PP-like"/>
</dbReference>
<sequence length="256" mass="28798">MTREEIKELLNEAEKRFAAETNLIQLESGRVIFVGDTHGDFEATEKIIHKHLKPGNKLVFLGDYVDRGSASLENINFLLQQKVEHPDSLFLLMGNHEGYTVVSFHPADFWGGLDVELRQRYSEALSKLPLAVSTSNGIIALHGALPDVPSLGDINKIKLGSAEWHQITWGDWQGREGKFLGIDPYTGRPQFGRGWFEEIISRFGKNILIRSHQPSAPRVMFGGRCLTIFTSSAYRHYVPERTIALVDLERGLKGVD</sequence>
<gene>
    <name evidence="2" type="ORF">S01H4_51844</name>
</gene>
<proteinExistence type="predicted"/>
<dbReference type="EMBL" id="BART01029568">
    <property type="protein sequence ID" value="GAH08295.1"/>
    <property type="molecule type" value="Genomic_DNA"/>
</dbReference>
<dbReference type="CDD" id="cd00144">
    <property type="entry name" value="MPP_PPP_family"/>
    <property type="match status" value="1"/>
</dbReference>